<evidence type="ECO:0000313" key="2">
    <source>
        <dbReference type="Proteomes" id="UP001333102"/>
    </source>
</evidence>
<name>A0ABZ1BRU9_9FIRM</name>
<dbReference type="Proteomes" id="UP001333102">
    <property type="component" value="Chromosome"/>
</dbReference>
<proteinExistence type="predicted"/>
<keyword evidence="2" id="KW-1185">Reference proteome</keyword>
<reference evidence="2" key="1">
    <citation type="submission" date="2023-12" db="EMBL/GenBank/DDBJ databases">
        <title>Novel isolates from deep terrestrial aquifers shed light on the physiology and ecology of the class Limnochordia.</title>
        <authorList>
            <person name="Karnachuk O.V."/>
            <person name="Lukina A.P."/>
            <person name="Avakyan M.R."/>
            <person name="Kadnikov V."/>
            <person name="Begmatov S."/>
            <person name="Beletsky A.V."/>
            <person name="Mardanov A.V."/>
            <person name="Ravin N.V."/>
        </authorList>
    </citation>
    <scope>NUCLEOTIDE SEQUENCE [LARGE SCALE GENOMIC DNA]</scope>
    <source>
        <strain evidence="2">LN</strain>
    </source>
</reference>
<protein>
    <submittedName>
        <fullName evidence="1">Arginase family protein</fullName>
    </submittedName>
</protein>
<dbReference type="RefSeq" id="WP_324669942.1">
    <property type="nucleotide sequence ID" value="NZ_CP141614.1"/>
</dbReference>
<gene>
    <name evidence="1" type="ORF">VLY81_05055</name>
</gene>
<dbReference type="InterPro" id="IPR023696">
    <property type="entry name" value="Ureohydrolase_dom_sf"/>
</dbReference>
<dbReference type="Gene3D" id="3.40.800.10">
    <property type="entry name" value="Ureohydrolase domain"/>
    <property type="match status" value="1"/>
</dbReference>
<dbReference type="EMBL" id="CP141614">
    <property type="protein sequence ID" value="WRP15536.1"/>
    <property type="molecule type" value="Genomic_DNA"/>
</dbReference>
<sequence length="303" mass="32289">MLRGVTIVDSAGVVRQQARLVDAYAPQLVTTTPPAASYRYFMPHRALPALARQLGRARQTALFLGAGDFHHLTAAMALAWSEGPDGAPSRPMALVVFDAHPEWSVPPPGYIHCGSWLPEVLAMRHVAAVALVGVGPLSSQGLLAPRLLQAVAPAAREGRLRVYPALRATADELEAALPRLRRVTSLEAGLEAAVDDLVAFLGDAAVYVSVDKDVVRGEELPGRWGGGLLAARDLLRTIEALTMRLGDTRLVGLDICGEYEPRLPLPALDPVVALHEAFNLHLLELVLARRATGHPSGPQLAAA</sequence>
<evidence type="ECO:0000313" key="1">
    <source>
        <dbReference type="EMBL" id="WRP15536.1"/>
    </source>
</evidence>
<dbReference type="SUPFAM" id="SSF52768">
    <property type="entry name" value="Arginase/deacetylase"/>
    <property type="match status" value="1"/>
</dbReference>
<accession>A0ABZ1BRU9</accession>
<organism evidence="1 2">
    <name type="scientific">Geochorda subterranea</name>
    <dbReference type="NCBI Taxonomy" id="3109564"/>
    <lineage>
        <taxon>Bacteria</taxon>
        <taxon>Bacillati</taxon>
        <taxon>Bacillota</taxon>
        <taxon>Limnochordia</taxon>
        <taxon>Limnochordales</taxon>
        <taxon>Geochordaceae</taxon>
        <taxon>Geochorda</taxon>
    </lineage>
</organism>